<dbReference type="PANTHER" id="PTHR43283:SF7">
    <property type="entry name" value="BETA-LACTAMASE-RELATED DOMAIN-CONTAINING PROTEIN"/>
    <property type="match status" value="1"/>
</dbReference>
<dbReference type="PANTHER" id="PTHR43283">
    <property type="entry name" value="BETA-LACTAMASE-RELATED"/>
    <property type="match status" value="1"/>
</dbReference>
<dbReference type="Pfam" id="PF00144">
    <property type="entry name" value="Beta-lactamase"/>
    <property type="match status" value="1"/>
</dbReference>
<keyword evidence="3" id="KW-1185">Reference proteome</keyword>
<dbReference type="InterPro" id="IPR001466">
    <property type="entry name" value="Beta-lactam-related"/>
</dbReference>
<dbReference type="RefSeq" id="WP_108991075.1">
    <property type="nucleotide sequence ID" value="NZ_BDQX01000011.1"/>
</dbReference>
<dbReference type="InterPro" id="IPR050789">
    <property type="entry name" value="Diverse_Enzym_Activities"/>
</dbReference>
<dbReference type="SUPFAM" id="SSF56601">
    <property type="entry name" value="beta-lactamase/transpeptidase-like"/>
    <property type="match status" value="1"/>
</dbReference>
<dbReference type="InterPro" id="IPR012338">
    <property type="entry name" value="Beta-lactam/transpept-like"/>
</dbReference>
<dbReference type="AlphaFoldDB" id="A0A2R5EJ02"/>
<organism evidence="2 3">
    <name type="scientific">Paenibacillus agaridevorans</name>
    <dbReference type="NCBI Taxonomy" id="171404"/>
    <lineage>
        <taxon>Bacteria</taxon>
        <taxon>Bacillati</taxon>
        <taxon>Bacillota</taxon>
        <taxon>Bacilli</taxon>
        <taxon>Bacillales</taxon>
        <taxon>Paenibacillaceae</taxon>
        <taxon>Paenibacillus</taxon>
    </lineage>
</organism>
<protein>
    <submittedName>
        <fullName evidence="2">Serine hydrolase</fullName>
    </submittedName>
</protein>
<dbReference type="GO" id="GO:0016787">
    <property type="term" value="F:hydrolase activity"/>
    <property type="evidence" value="ECO:0007669"/>
    <property type="project" value="UniProtKB-KW"/>
</dbReference>
<comment type="caution">
    <text evidence="2">The sequence shown here is derived from an EMBL/GenBank/DDBJ whole genome shotgun (WGS) entry which is preliminary data.</text>
</comment>
<feature type="domain" description="Beta-lactamase-related" evidence="1">
    <location>
        <begin position="41"/>
        <end position="310"/>
    </location>
</feature>
<evidence type="ECO:0000313" key="3">
    <source>
        <dbReference type="Proteomes" id="UP000245202"/>
    </source>
</evidence>
<evidence type="ECO:0000313" key="2">
    <source>
        <dbReference type="EMBL" id="GBG05599.1"/>
    </source>
</evidence>
<dbReference type="EMBL" id="BDQX01000011">
    <property type="protein sequence ID" value="GBG05599.1"/>
    <property type="molecule type" value="Genomic_DNA"/>
</dbReference>
<dbReference type="Proteomes" id="UP000245202">
    <property type="component" value="Unassembled WGS sequence"/>
</dbReference>
<name>A0A2R5EJ02_9BACL</name>
<sequence>MSGVAEKNLLPTGIPEEEGIPSSSILNFIKCLEANHLCMHSVIILRSGKIVSEGYWSPFTVDKKHRMYSTSKSFVSVAIGLMEGEGLLSLDDRVITFFPEKLPLKGVHPYIEKMTIRDLLMMASAHEKTTFKQVDDDDWVRTFFTVPPTHLPGTVFSYDTSATITLTAIIEKVSGMSLLEYMHPRLLTPIGFSEDAYCLKTPLGVSNGGSAIFCTSRDLAKFALTCMQEGNFDGKQLIPADYIKAATSYQIDTTNSTFNYIDNQQGYGYKFWRTRNNGFSLQGMGGQLAVCLPDKDLLIVTTADTQPNPDGLQTILNAIWNEIYPHLSDVPLMSDEKSFRELFEKTSNLSILLPEGQSSSPVIESINGNTYQLTDNPMNITKLRVVFHEGEGILEYENDDGKQQIVFGFGKTIAQKFPVYDSDCIAAAAWKDENTLYINPMIIDDYFVHLRITLCFKDNTVTIVMKKYAERILGEYLGFASGVKI</sequence>
<reference evidence="2 3" key="1">
    <citation type="submission" date="2017-08" db="EMBL/GenBank/DDBJ databases">
        <title>Substantial Increase in Enzyme Production by Combined Drug-Resistance Mutations in Paenibacillus agaridevorans.</title>
        <authorList>
            <person name="Tanaka Y."/>
            <person name="Funane K."/>
            <person name="Hosaka T."/>
            <person name="Shiwa Y."/>
            <person name="Fujita N."/>
            <person name="Miyazaki T."/>
            <person name="Yoshikawa H."/>
            <person name="Murakami K."/>
            <person name="Kasahara K."/>
            <person name="Inaoka T."/>
            <person name="Hiraga Y."/>
            <person name="Ochi K."/>
        </authorList>
    </citation>
    <scope>NUCLEOTIDE SEQUENCE [LARGE SCALE GENOMIC DNA]</scope>
    <source>
        <strain evidence="2 3">T-3040</strain>
    </source>
</reference>
<dbReference type="Gene3D" id="3.40.710.10">
    <property type="entry name" value="DD-peptidase/beta-lactamase superfamily"/>
    <property type="match status" value="1"/>
</dbReference>
<keyword evidence="2" id="KW-0378">Hydrolase</keyword>
<evidence type="ECO:0000259" key="1">
    <source>
        <dbReference type="Pfam" id="PF00144"/>
    </source>
</evidence>
<gene>
    <name evidence="2" type="ORF">PAT3040_00083</name>
</gene>
<proteinExistence type="predicted"/>
<accession>A0A2R5EJ02</accession>